<dbReference type="RefSeq" id="WP_181611318.1">
    <property type="nucleotide sequence ID" value="NZ_BAABAM010000003.1"/>
</dbReference>
<keyword evidence="3" id="KW-0378">Hydrolase</keyword>
<dbReference type="Proteomes" id="UP000530928">
    <property type="component" value="Unassembled WGS sequence"/>
</dbReference>
<evidence type="ECO:0000256" key="4">
    <source>
        <dbReference type="PIRSR" id="PIRSR001112-1"/>
    </source>
</evidence>
<dbReference type="PANTHER" id="PTHR21661:SF35">
    <property type="entry name" value="EPOXIDE HYDROLASE"/>
    <property type="match status" value="1"/>
</dbReference>
<feature type="active site" description="Nucleophile" evidence="4">
    <location>
        <position position="164"/>
    </location>
</feature>
<dbReference type="GO" id="GO:0097176">
    <property type="term" value="P:epoxide metabolic process"/>
    <property type="evidence" value="ECO:0007669"/>
    <property type="project" value="TreeGrafter"/>
</dbReference>
<feature type="active site" description="Proton donor" evidence="4">
    <location>
        <position position="290"/>
    </location>
</feature>
<dbReference type="EMBL" id="JACDUR010000004">
    <property type="protein sequence ID" value="MBA2892561.1"/>
    <property type="molecule type" value="Genomic_DNA"/>
</dbReference>
<dbReference type="PIRSF" id="PIRSF001112">
    <property type="entry name" value="Epoxide_hydrolase"/>
    <property type="match status" value="1"/>
</dbReference>
<dbReference type="AlphaFoldDB" id="A0A7W0CJY9"/>
<dbReference type="SUPFAM" id="SSF53474">
    <property type="entry name" value="alpha/beta-Hydrolases"/>
    <property type="match status" value="1"/>
</dbReference>
<comment type="similarity">
    <text evidence="1">Belongs to the peptidase S33 family.</text>
</comment>
<accession>A0A7W0CJY9</accession>
<dbReference type="PRINTS" id="PR00412">
    <property type="entry name" value="EPOXHYDRLASE"/>
</dbReference>
<evidence type="ECO:0000313" key="7">
    <source>
        <dbReference type="Proteomes" id="UP000530928"/>
    </source>
</evidence>
<organism evidence="6 7">
    <name type="scientific">Nonomuraea soli</name>
    <dbReference type="NCBI Taxonomy" id="1032476"/>
    <lineage>
        <taxon>Bacteria</taxon>
        <taxon>Bacillati</taxon>
        <taxon>Actinomycetota</taxon>
        <taxon>Actinomycetes</taxon>
        <taxon>Streptosporangiales</taxon>
        <taxon>Streptosporangiaceae</taxon>
        <taxon>Nonomuraea</taxon>
    </lineage>
</organism>
<dbReference type="InterPro" id="IPR000639">
    <property type="entry name" value="Epox_hydrolase-like"/>
</dbReference>
<comment type="caution">
    <text evidence="6">The sequence shown here is derived from an EMBL/GenBank/DDBJ whole genome shotgun (WGS) entry which is preliminary data.</text>
</comment>
<evidence type="ECO:0000256" key="1">
    <source>
        <dbReference type="ARBA" id="ARBA00010088"/>
    </source>
</evidence>
<evidence type="ECO:0000256" key="2">
    <source>
        <dbReference type="ARBA" id="ARBA00022797"/>
    </source>
</evidence>
<feature type="active site" description="Proton acceptor" evidence="4">
    <location>
        <position position="339"/>
    </location>
</feature>
<reference evidence="6 7" key="1">
    <citation type="submission" date="2020-07" db="EMBL/GenBank/DDBJ databases">
        <title>Genomic Encyclopedia of Type Strains, Phase IV (KMG-IV): sequencing the most valuable type-strain genomes for metagenomic binning, comparative biology and taxonomic classification.</title>
        <authorList>
            <person name="Goeker M."/>
        </authorList>
    </citation>
    <scope>NUCLEOTIDE SEQUENCE [LARGE SCALE GENOMIC DNA]</scope>
    <source>
        <strain evidence="6 7">DSM 45533</strain>
    </source>
</reference>
<sequence length="360" mass="40367">MNPFRIEIPQSELDYLQRRLADVRWPAQVEGVGWDRGAPLDHLKELVAYWAGGYDWRTWEKRLNSHPQFTTEIDGQNIHFIHVRSENPEALPLLLAHGWPGSVVEFLDVIEPLSADFHLVIPSHPNFGFSGPAGAGWDSFRIAKAYAELMNRLGYERFGAQGGDYGAFIAPDLARVAPDRVVGVHVNAATMGFIPFQGPGDAVLTESEQVRLARMNDYMNNGNGYFQIQATKPHTLGFALADSPVGQLAWVAEKFHDWAEPVGSIDKEHVITHAMIYWLTNTGSSSAQMYYESMHSSNWPYNSGVPTAVANFAQDIAIRQFSEEANTIVRWNEFDEGGHFAALEAPELFVRDVREFFTSL</sequence>
<evidence type="ECO:0000256" key="3">
    <source>
        <dbReference type="ARBA" id="ARBA00022801"/>
    </source>
</evidence>
<dbReference type="GO" id="GO:0004301">
    <property type="term" value="F:epoxide hydrolase activity"/>
    <property type="evidence" value="ECO:0007669"/>
    <property type="project" value="TreeGrafter"/>
</dbReference>
<dbReference type="Pfam" id="PF06441">
    <property type="entry name" value="EHN"/>
    <property type="match status" value="1"/>
</dbReference>
<gene>
    <name evidence="6" type="ORF">HNR30_003915</name>
</gene>
<keyword evidence="7" id="KW-1185">Reference proteome</keyword>
<dbReference type="InterPro" id="IPR029058">
    <property type="entry name" value="AB_hydrolase_fold"/>
</dbReference>
<keyword evidence="2" id="KW-0058">Aromatic hydrocarbons catabolism</keyword>
<name>A0A7W0CJY9_9ACTN</name>
<evidence type="ECO:0000259" key="5">
    <source>
        <dbReference type="Pfam" id="PF06441"/>
    </source>
</evidence>
<dbReference type="InterPro" id="IPR010497">
    <property type="entry name" value="Epoxide_hydro_N"/>
</dbReference>
<feature type="domain" description="Epoxide hydrolase N-terminal" evidence="5">
    <location>
        <begin position="2"/>
        <end position="106"/>
    </location>
</feature>
<proteinExistence type="inferred from homology"/>
<protein>
    <submittedName>
        <fullName evidence="6">Pimeloyl-ACP methyl ester carboxylesterase</fullName>
    </submittedName>
</protein>
<dbReference type="InterPro" id="IPR016292">
    <property type="entry name" value="Epoxide_hydrolase"/>
</dbReference>
<dbReference type="Gene3D" id="3.40.50.1820">
    <property type="entry name" value="alpha/beta hydrolase"/>
    <property type="match status" value="1"/>
</dbReference>
<evidence type="ECO:0000313" key="6">
    <source>
        <dbReference type="EMBL" id="MBA2892561.1"/>
    </source>
</evidence>
<dbReference type="PANTHER" id="PTHR21661">
    <property type="entry name" value="EPOXIDE HYDROLASE 1-RELATED"/>
    <property type="match status" value="1"/>
</dbReference>